<evidence type="ECO:0000313" key="1">
    <source>
        <dbReference type="EMBL" id="EFA4419570.1"/>
    </source>
</evidence>
<accession>A0A826J5C5</accession>
<comment type="caution">
    <text evidence="1">The sequence shown here is derived from an EMBL/GenBank/DDBJ whole genome shotgun (WGS) entry which is preliminary data.</text>
</comment>
<dbReference type="Proteomes" id="UP000591371">
    <property type="component" value="Unassembled WGS sequence"/>
</dbReference>
<dbReference type="RefSeq" id="WP_000167304.1">
    <property type="nucleotide sequence ID" value="NZ_CABWJS010000003.1"/>
</dbReference>
<evidence type="ECO:0000313" key="2">
    <source>
        <dbReference type="Proteomes" id="UP000591371"/>
    </source>
</evidence>
<organism evidence="1 2">
    <name type="scientific">Escherichia coli</name>
    <dbReference type="NCBI Taxonomy" id="562"/>
    <lineage>
        <taxon>Bacteria</taxon>
        <taxon>Pseudomonadati</taxon>
        <taxon>Pseudomonadota</taxon>
        <taxon>Gammaproteobacteria</taxon>
        <taxon>Enterobacterales</taxon>
        <taxon>Enterobacteriaceae</taxon>
        <taxon>Escherichia</taxon>
    </lineage>
</organism>
<sequence>MTKSEFENETWRMKGLLLGALIRRLEEDKAGESRMVAAELSSAVNFLKANAVEAPDTSFNNVFPEDDEQ</sequence>
<reference evidence="1 2" key="1">
    <citation type="submission" date="2019-03" db="EMBL/GenBank/DDBJ databases">
        <authorList>
            <consortium name="GenomeTrakr network: Whole genome sequencing for foodborne pathogen traceback"/>
        </authorList>
    </citation>
    <scope>NUCLEOTIDE SEQUENCE [LARGE SCALE GENOMIC DNA]</scope>
    <source>
        <strain evidence="1 2">PSU-1190</strain>
    </source>
</reference>
<dbReference type="AlphaFoldDB" id="A0A826J5C5"/>
<name>A0A826J5C5_ECOLX</name>
<protein>
    <submittedName>
        <fullName evidence="1">Uncharacterized protein</fullName>
    </submittedName>
</protein>
<gene>
    <name evidence="1" type="ORF">D3G36_17185</name>
</gene>
<dbReference type="EMBL" id="AASATZ010000026">
    <property type="protein sequence ID" value="EFA4419570.1"/>
    <property type="molecule type" value="Genomic_DNA"/>
</dbReference>
<proteinExistence type="predicted"/>